<name>A0A834L3Y6_RHOSS</name>
<reference evidence="1" key="1">
    <citation type="submission" date="2019-11" db="EMBL/GenBank/DDBJ databases">
        <authorList>
            <person name="Liu Y."/>
            <person name="Hou J."/>
            <person name="Li T.-Q."/>
            <person name="Guan C.-H."/>
            <person name="Wu X."/>
            <person name="Wu H.-Z."/>
            <person name="Ling F."/>
            <person name="Zhang R."/>
            <person name="Shi X.-G."/>
            <person name="Ren J.-P."/>
            <person name="Chen E.-F."/>
            <person name="Sun J.-M."/>
        </authorList>
    </citation>
    <scope>NUCLEOTIDE SEQUENCE</scope>
    <source>
        <strain evidence="1">Adult_tree_wgs_1</strain>
        <tissue evidence="1">Leaves</tissue>
    </source>
</reference>
<gene>
    <name evidence="1" type="ORF">RHSIM_RhsimUnG0221000</name>
</gene>
<dbReference type="AlphaFoldDB" id="A0A834L3Y6"/>
<dbReference type="Proteomes" id="UP000626092">
    <property type="component" value="Unassembled WGS sequence"/>
</dbReference>
<evidence type="ECO:0000313" key="2">
    <source>
        <dbReference type="Proteomes" id="UP000626092"/>
    </source>
</evidence>
<dbReference type="EMBL" id="WJXA01000478">
    <property type="protein sequence ID" value="KAF7112520.1"/>
    <property type="molecule type" value="Genomic_DNA"/>
</dbReference>
<protein>
    <submittedName>
        <fullName evidence="1">Uncharacterized protein</fullName>
    </submittedName>
</protein>
<keyword evidence="2" id="KW-1185">Reference proteome</keyword>
<organism evidence="1 2">
    <name type="scientific">Rhododendron simsii</name>
    <name type="common">Sims's rhododendron</name>
    <dbReference type="NCBI Taxonomy" id="118357"/>
    <lineage>
        <taxon>Eukaryota</taxon>
        <taxon>Viridiplantae</taxon>
        <taxon>Streptophyta</taxon>
        <taxon>Embryophyta</taxon>
        <taxon>Tracheophyta</taxon>
        <taxon>Spermatophyta</taxon>
        <taxon>Magnoliopsida</taxon>
        <taxon>eudicotyledons</taxon>
        <taxon>Gunneridae</taxon>
        <taxon>Pentapetalae</taxon>
        <taxon>asterids</taxon>
        <taxon>Ericales</taxon>
        <taxon>Ericaceae</taxon>
        <taxon>Ericoideae</taxon>
        <taxon>Rhodoreae</taxon>
        <taxon>Rhododendron</taxon>
    </lineage>
</organism>
<dbReference type="OrthoDB" id="1735509at2759"/>
<sequence>MENPHGPASFLTQTDALFRKNLVLQKRRKKETCQLLLFPVILCTLLYLPKFFSSQSAKPNNAFPPGYVCSDVEQVYNFTKCLIPWPHEFPPLLQIPESRDRAVRTVFLPFEDLPDGSCKPTNSCPVTVLVTGSDKAKELQDFNIKAFLHCSMPLALPFSHQLPEMLLPIITVITCPNLYASLFLDLAGRFFPRSSILSTSDILNGFAHGVYVSFLSSTHAPLIFFS</sequence>
<proteinExistence type="predicted"/>
<evidence type="ECO:0000313" key="1">
    <source>
        <dbReference type="EMBL" id="KAF7112520.1"/>
    </source>
</evidence>
<comment type="caution">
    <text evidence="1">The sequence shown here is derived from an EMBL/GenBank/DDBJ whole genome shotgun (WGS) entry which is preliminary data.</text>
</comment>
<accession>A0A834L3Y6</accession>